<dbReference type="InterPro" id="IPR004158">
    <property type="entry name" value="DUF247_pln"/>
</dbReference>
<name>A0A2N9EVD6_FAGSY</name>
<accession>A0A2N9EVD6</accession>
<gene>
    <name evidence="2" type="ORF">FSB_LOCUS6694</name>
</gene>
<reference evidence="2" key="1">
    <citation type="submission" date="2018-02" db="EMBL/GenBank/DDBJ databases">
        <authorList>
            <person name="Cohen D.B."/>
            <person name="Kent A.D."/>
        </authorList>
    </citation>
    <scope>NUCLEOTIDE SEQUENCE</scope>
</reference>
<evidence type="ECO:0000256" key="1">
    <source>
        <dbReference type="SAM" id="MobiDB-lite"/>
    </source>
</evidence>
<dbReference type="AlphaFoldDB" id="A0A2N9EVD6"/>
<dbReference type="Pfam" id="PF03140">
    <property type="entry name" value="DUF247"/>
    <property type="match status" value="2"/>
</dbReference>
<sequence length="390" mass="44213">MEEHVISMEQPLSTKVERKTVKQAETMINQSFSLRTPRTRAMQCIMRKAFQTSSEVVRPTTVPSASSEMVAVIHALISLSVRVQAAKSGFGIMPSLVSFEISASERAGDIPIKGKRGIMSMELNGQARAITYLRSILRDEDPLLNKNRPQDVSCPKVPPRLRSHPRSKDYYDPRIVSFGPYHHGKAESQAAQMTKTKVMQNFILEHEKSIEDLYIEKEDKQYEDEEKPLHLLGLTKTLISKSGDHVKTMPENQKYMDMNRNFHSFGSVSDLQAKGINFKPSNSISLLSALLKEKPKSISLRDVDFRSGFFFTGELKLPPLILDIDSKVYYTNLMAFELCTCTDFTVTSYINFMNSLIANTEDVKALRSKHIILHTSSDKEAFYTIYPRKG</sequence>
<organism evidence="2">
    <name type="scientific">Fagus sylvatica</name>
    <name type="common">Beechnut</name>
    <dbReference type="NCBI Taxonomy" id="28930"/>
    <lineage>
        <taxon>Eukaryota</taxon>
        <taxon>Viridiplantae</taxon>
        <taxon>Streptophyta</taxon>
        <taxon>Embryophyta</taxon>
        <taxon>Tracheophyta</taxon>
        <taxon>Spermatophyta</taxon>
        <taxon>Magnoliopsida</taxon>
        <taxon>eudicotyledons</taxon>
        <taxon>Gunneridae</taxon>
        <taxon>Pentapetalae</taxon>
        <taxon>rosids</taxon>
        <taxon>fabids</taxon>
        <taxon>Fagales</taxon>
        <taxon>Fagaceae</taxon>
        <taxon>Fagus</taxon>
    </lineage>
</organism>
<protein>
    <submittedName>
        <fullName evidence="2">Uncharacterized protein</fullName>
    </submittedName>
</protein>
<dbReference type="PANTHER" id="PTHR31170:SF17">
    <property type="match status" value="1"/>
</dbReference>
<dbReference type="EMBL" id="OIVN01000351">
    <property type="protein sequence ID" value="SPC78812.1"/>
    <property type="molecule type" value="Genomic_DNA"/>
</dbReference>
<evidence type="ECO:0000313" key="2">
    <source>
        <dbReference type="EMBL" id="SPC78812.1"/>
    </source>
</evidence>
<proteinExistence type="predicted"/>
<dbReference type="PANTHER" id="PTHR31170">
    <property type="entry name" value="BNAC04G53230D PROTEIN"/>
    <property type="match status" value="1"/>
</dbReference>
<feature type="region of interest" description="Disordered" evidence="1">
    <location>
        <begin position="147"/>
        <end position="166"/>
    </location>
</feature>